<evidence type="ECO:0000256" key="3">
    <source>
        <dbReference type="ARBA" id="ARBA00022737"/>
    </source>
</evidence>
<dbReference type="VEuPathDB" id="CryptoDB:Cvel_7805"/>
<protein>
    <submittedName>
        <fullName evidence="5">Uncharacterized protein</fullName>
    </submittedName>
</protein>
<accession>A0A0G4HP89</accession>
<organism evidence="5">
    <name type="scientific">Chromera velia CCMP2878</name>
    <dbReference type="NCBI Taxonomy" id="1169474"/>
    <lineage>
        <taxon>Eukaryota</taxon>
        <taxon>Sar</taxon>
        <taxon>Alveolata</taxon>
        <taxon>Colpodellida</taxon>
        <taxon>Chromeraceae</taxon>
        <taxon>Chromera</taxon>
    </lineage>
</organism>
<dbReference type="GO" id="GO:0005096">
    <property type="term" value="F:GTPase activator activity"/>
    <property type="evidence" value="ECO:0007669"/>
    <property type="project" value="UniProtKB-KW"/>
</dbReference>
<evidence type="ECO:0000256" key="4">
    <source>
        <dbReference type="SAM" id="MobiDB-lite"/>
    </source>
</evidence>
<sequence>MTEDNTSHESQLQEGSAACGSKENDGPQRTLSGQSDISSCAGGCPSVDAFESSVDRKGAGVQTTAPSEQAGGNCREEGEETTEEEIRDEALCVFLQRLVTTEKEDPGQKQTRTGVLGSSACTVEEKEGETKQQMRMTFEMLSDLAKDWGSHGLAWLTCFLFKKNEHLSIATLKGCLDLSGVWGVSSGQLFLFLDSLPFPVEEVKFDSVAVKEDARPLLGRFLKRSTLTKLAFSGGSIGRVEAPEVFSLIMPSLRALSLKGNGLGDKGGEALATEIRKGGASTLRSLELEGTGLKSWGLKSLCEAIKETGLGVEVLNLSQVRLRPFPRNEEGSRVEMLCSALNATSLPNVRVLVLKECGLRNSDLGLLASAVKNGGLLNLETLDLEGNDWGLVVEDLGGNEGRGSDGLVSLADAIRRQTVPKLKNLNLITRRGLHAQSVSVVLGMIDPADSSRPPFENVKFRIGKIWDADLTKIAAGRYRALRTLDFQQGGVYIFDQEPEWERGHQFITFTVISDQEPESRGGERFITALSESEDGIPFLKEFNLSRRGGGRGLGPLGRAMGLGKLPNLSVVNLSMSCLTDETVRELAEGVRGGGGVALTILNLSHNENVASCVWGELMNGIIESDRGFPKLRELILSRTDAEKAGGQLAAAFGSGKLPVLDWLVDDLDVRDGYAWLKLELDKVGVGMFAEAVRGGNFSPLRGERVPGIDRPPQRLFASLTRCCEKIDVSSILTAIAESETGLP</sequence>
<dbReference type="GO" id="GO:0048471">
    <property type="term" value="C:perinuclear region of cytoplasm"/>
    <property type="evidence" value="ECO:0007669"/>
    <property type="project" value="TreeGrafter"/>
</dbReference>
<name>A0A0G4HP89_9ALVE</name>
<dbReference type="InterPro" id="IPR001611">
    <property type="entry name" value="Leu-rich_rpt"/>
</dbReference>
<proteinExistence type="predicted"/>
<evidence type="ECO:0000256" key="1">
    <source>
        <dbReference type="ARBA" id="ARBA00022468"/>
    </source>
</evidence>
<dbReference type="GO" id="GO:0005829">
    <property type="term" value="C:cytosol"/>
    <property type="evidence" value="ECO:0007669"/>
    <property type="project" value="TreeGrafter"/>
</dbReference>
<evidence type="ECO:0000256" key="2">
    <source>
        <dbReference type="ARBA" id="ARBA00022614"/>
    </source>
</evidence>
<dbReference type="PANTHER" id="PTHR24113:SF12">
    <property type="entry name" value="RAN GTPASE-ACTIVATING PROTEIN 1"/>
    <property type="match status" value="1"/>
</dbReference>
<dbReference type="SUPFAM" id="SSF52047">
    <property type="entry name" value="RNI-like"/>
    <property type="match status" value="1"/>
</dbReference>
<feature type="compositionally biased region" description="Polar residues" evidence="4">
    <location>
        <begin position="27"/>
        <end position="38"/>
    </location>
</feature>
<dbReference type="InterPro" id="IPR032675">
    <property type="entry name" value="LRR_dom_sf"/>
</dbReference>
<keyword evidence="1" id="KW-0343">GTPase activation</keyword>
<keyword evidence="3" id="KW-0677">Repeat</keyword>
<dbReference type="EMBL" id="CDMZ01003391">
    <property type="protein sequence ID" value="CEM46190.1"/>
    <property type="molecule type" value="Genomic_DNA"/>
</dbReference>
<reference evidence="5" key="1">
    <citation type="submission" date="2014-11" db="EMBL/GenBank/DDBJ databases">
        <authorList>
            <person name="Otto D Thomas"/>
            <person name="Naeem Raeece"/>
        </authorList>
    </citation>
    <scope>NUCLEOTIDE SEQUENCE</scope>
</reference>
<dbReference type="PANTHER" id="PTHR24113">
    <property type="entry name" value="RAN GTPASE-ACTIVATING PROTEIN 1"/>
    <property type="match status" value="1"/>
</dbReference>
<dbReference type="InterPro" id="IPR027038">
    <property type="entry name" value="RanGap"/>
</dbReference>
<dbReference type="SMART" id="SM00368">
    <property type="entry name" value="LRR_RI"/>
    <property type="match status" value="5"/>
</dbReference>
<gene>
    <name evidence="5" type="ORF">Cvel_7805</name>
</gene>
<keyword evidence="2" id="KW-0433">Leucine-rich repeat</keyword>
<dbReference type="Pfam" id="PF13516">
    <property type="entry name" value="LRR_6"/>
    <property type="match status" value="1"/>
</dbReference>
<dbReference type="GO" id="GO:0006913">
    <property type="term" value="P:nucleocytoplasmic transport"/>
    <property type="evidence" value="ECO:0007669"/>
    <property type="project" value="TreeGrafter"/>
</dbReference>
<dbReference type="GO" id="GO:0005634">
    <property type="term" value="C:nucleus"/>
    <property type="evidence" value="ECO:0007669"/>
    <property type="project" value="TreeGrafter"/>
</dbReference>
<feature type="region of interest" description="Disordered" evidence="4">
    <location>
        <begin position="1"/>
        <end position="82"/>
    </location>
</feature>
<dbReference type="GO" id="GO:0031267">
    <property type="term" value="F:small GTPase binding"/>
    <property type="evidence" value="ECO:0007669"/>
    <property type="project" value="TreeGrafter"/>
</dbReference>
<dbReference type="Gene3D" id="3.80.10.10">
    <property type="entry name" value="Ribonuclease Inhibitor"/>
    <property type="match status" value="2"/>
</dbReference>
<evidence type="ECO:0000313" key="5">
    <source>
        <dbReference type="EMBL" id="CEM46190.1"/>
    </source>
</evidence>
<dbReference type="AlphaFoldDB" id="A0A0G4HP89"/>
<dbReference type="PhylomeDB" id="A0A0G4HP89"/>